<accession>A0A2S1GT41</accession>
<dbReference type="RefSeq" id="YP_009801090.1">
    <property type="nucleotide sequence ID" value="NC_047963.1"/>
</dbReference>
<organism evidence="1 2">
    <name type="scientific">Pectobacterium phage Jarilo</name>
    <dbReference type="NCBI Taxonomy" id="2163634"/>
    <lineage>
        <taxon>Viruses</taxon>
        <taxon>Duplodnaviria</taxon>
        <taxon>Heunggongvirae</taxon>
        <taxon>Uroviricota</taxon>
        <taxon>Caudoviricetes</taxon>
        <taxon>Autographivirales</taxon>
        <taxon>Autotranscriptaviridae</taxon>
        <taxon>Studiervirinae</taxon>
        <taxon>Jarilovirus</taxon>
        <taxon>Jarilovirus jarilo</taxon>
    </lineage>
</organism>
<dbReference type="EMBL" id="MH059637">
    <property type="protein sequence ID" value="AWD92509.1"/>
    <property type="molecule type" value="Genomic_DNA"/>
</dbReference>
<sequence length="81" mass="9220">MLKPIEHVLKHPNDIPDVPRVVKEYLQSRFNYSFLSEQLLPELKAAGHSEAYIAGVIAGFNEASRVIDEMEARKAHLMDED</sequence>
<dbReference type="KEGG" id="vg:54991598"/>
<keyword evidence="2" id="KW-1185">Reference proteome</keyword>
<dbReference type="Proteomes" id="UP000246166">
    <property type="component" value="Segment"/>
</dbReference>
<proteinExistence type="predicted"/>
<evidence type="ECO:0000313" key="2">
    <source>
        <dbReference type="Proteomes" id="UP000246166"/>
    </source>
</evidence>
<name>A0A2S1GT41_9CAUD</name>
<dbReference type="Pfam" id="PF10911">
    <property type="entry name" value="T7-like_Y65"/>
    <property type="match status" value="1"/>
</dbReference>
<reference evidence="2" key="1">
    <citation type="submission" date="2018-03" db="EMBL/GenBank/DDBJ databases">
        <title>Phage therapy in agriculture - a green tech approach to combat plant pathogenic bacteria.</title>
        <authorList>
            <person name="Carstens A.B."/>
            <person name="Djurhuus A.M."/>
            <person name="Hansen L.H."/>
        </authorList>
    </citation>
    <scope>NUCLEOTIDE SEQUENCE [LARGE SCALE GENOMIC DNA]</scope>
</reference>
<dbReference type="GeneID" id="54991598"/>
<dbReference type="InterPro" id="IPR020121">
    <property type="entry name" value="Phage_T7-like_6.5"/>
</dbReference>
<protein>
    <submittedName>
        <fullName evidence="1">Uncharacterized protein</fullName>
    </submittedName>
</protein>
<evidence type="ECO:0000313" key="1">
    <source>
        <dbReference type="EMBL" id="AWD92509.1"/>
    </source>
</evidence>